<dbReference type="PANTHER" id="PTHR32258">
    <property type="entry name" value="PROTEIN NETWORKED 4A"/>
    <property type="match status" value="1"/>
</dbReference>
<gene>
    <name evidence="2" type="ORF">HAX54_003814</name>
</gene>
<name>A0ABS8T5X0_DATST</name>
<evidence type="ECO:0000313" key="3">
    <source>
        <dbReference type="Proteomes" id="UP000823775"/>
    </source>
</evidence>
<proteinExistence type="predicted"/>
<keyword evidence="1" id="KW-0175">Coiled coil</keyword>
<sequence>MDVLLGELQVSMFYHILYEQKIHELAEACQSFNVQITSKDKDIKLERKRERFDSENEDLNTQLAAYGPAIFSLSQCISSLEKHSYLHGNSKTPDNDDTKDIVVAHPADSTRLKDNENAVATDAFSDLHGLEIRVRSVEKAMAEMEQLVVQENVNMHSKLQAAMQQIEELKSESGLHRRNSAPRSEIFEAEKWNFDQGVIMLDHVSECSSYRNDRREQAETNNLVFDLWDTANPTVGKAKLDDTPNAENDIDFHKPVMSVKKKCQRPASDVLGEKDWGDGKLNISKRSTESIQEGNKRKVLQRLDSDVQKLTNLQITVLDLKRELEITEKGKRGKAVAESETLKGQLSEAEAAICQII</sequence>
<dbReference type="InterPro" id="IPR051861">
    <property type="entry name" value="NET_actin-binding_domain"/>
</dbReference>
<dbReference type="Proteomes" id="UP000823775">
    <property type="component" value="Unassembled WGS sequence"/>
</dbReference>
<accession>A0ABS8T5X0</accession>
<dbReference type="EMBL" id="JACEIK010001175">
    <property type="protein sequence ID" value="MCD7466790.1"/>
    <property type="molecule type" value="Genomic_DNA"/>
</dbReference>
<evidence type="ECO:0000313" key="2">
    <source>
        <dbReference type="EMBL" id="MCD7466790.1"/>
    </source>
</evidence>
<dbReference type="PANTHER" id="PTHR32258:SF32">
    <property type="entry name" value="PROTEIN NETWORKED 1D"/>
    <property type="match status" value="1"/>
</dbReference>
<feature type="coiled-coil region" evidence="1">
    <location>
        <begin position="127"/>
        <end position="179"/>
    </location>
</feature>
<evidence type="ECO:0000256" key="1">
    <source>
        <dbReference type="SAM" id="Coils"/>
    </source>
</evidence>
<protein>
    <submittedName>
        <fullName evidence="2">Uncharacterized protein</fullName>
    </submittedName>
</protein>
<keyword evidence="3" id="KW-1185">Reference proteome</keyword>
<comment type="caution">
    <text evidence="2">The sequence shown here is derived from an EMBL/GenBank/DDBJ whole genome shotgun (WGS) entry which is preliminary data.</text>
</comment>
<reference evidence="2 3" key="1">
    <citation type="journal article" date="2021" name="BMC Genomics">
        <title>Datura genome reveals duplications of psychoactive alkaloid biosynthetic genes and high mutation rate following tissue culture.</title>
        <authorList>
            <person name="Rajewski A."/>
            <person name="Carter-House D."/>
            <person name="Stajich J."/>
            <person name="Litt A."/>
        </authorList>
    </citation>
    <scope>NUCLEOTIDE SEQUENCE [LARGE SCALE GENOMIC DNA]</scope>
    <source>
        <strain evidence="2">AR-01</strain>
    </source>
</reference>
<organism evidence="2 3">
    <name type="scientific">Datura stramonium</name>
    <name type="common">Jimsonweed</name>
    <name type="synonym">Common thornapple</name>
    <dbReference type="NCBI Taxonomy" id="4076"/>
    <lineage>
        <taxon>Eukaryota</taxon>
        <taxon>Viridiplantae</taxon>
        <taxon>Streptophyta</taxon>
        <taxon>Embryophyta</taxon>
        <taxon>Tracheophyta</taxon>
        <taxon>Spermatophyta</taxon>
        <taxon>Magnoliopsida</taxon>
        <taxon>eudicotyledons</taxon>
        <taxon>Gunneridae</taxon>
        <taxon>Pentapetalae</taxon>
        <taxon>asterids</taxon>
        <taxon>lamiids</taxon>
        <taxon>Solanales</taxon>
        <taxon>Solanaceae</taxon>
        <taxon>Solanoideae</taxon>
        <taxon>Datureae</taxon>
        <taxon>Datura</taxon>
    </lineage>
</organism>